<dbReference type="InParanoid" id="A0A545AEC5"/>
<dbReference type="Gene3D" id="1.20.140.160">
    <property type="match status" value="1"/>
</dbReference>
<evidence type="ECO:0000256" key="1">
    <source>
        <dbReference type="ARBA" id="ARBA00023015"/>
    </source>
</evidence>
<gene>
    <name evidence="8" type="ORF">FL583_38790</name>
</gene>
<dbReference type="NCBIfam" id="TIGR02937">
    <property type="entry name" value="sigma70-ECF"/>
    <property type="match status" value="1"/>
</dbReference>
<feature type="domain" description="RNA polymerase sigma-70 region 2" evidence="6">
    <location>
        <begin position="44"/>
        <end position="116"/>
    </location>
</feature>
<dbReference type="InterPro" id="IPR007627">
    <property type="entry name" value="RNA_pol_sigma70_r2"/>
</dbReference>
<protein>
    <submittedName>
        <fullName evidence="8">Sigma-70 family RNA polymerase sigma factor</fullName>
    </submittedName>
</protein>
<proteinExistence type="predicted"/>
<dbReference type="Pfam" id="PF04542">
    <property type="entry name" value="Sigma70_r2"/>
    <property type="match status" value="1"/>
</dbReference>
<dbReference type="InterPro" id="IPR014284">
    <property type="entry name" value="RNA_pol_sigma-70_dom"/>
</dbReference>
<keyword evidence="2" id="KW-0731">Sigma factor</keyword>
<dbReference type="InterPro" id="IPR013324">
    <property type="entry name" value="RNA_pol_sigma_r3/r4-like"/>
</dbReference>
<dbReference type="Pfam" id="PF04545">
    <property type="entry name" value="Sigma70_r4"/>
    <property type="match status" value="1"/>
</dbReference>
<dbReference type="InterPro" id="IPR013325">
    <property type="entry name" value="RNA_pol_sigma_r2"/>
</dbReference>
<dbReference type="InterPro" id="IPR007624">
    <property type="entry name" value="RNA_pol_sigma70_r3"/>
</dbReference>
<dbReference type="SUPFAM" id="SSF88946">
    <property type="entry name" value="Sigma2 domain of RNA polymerase sigma factors"/>
    <property type="match status" value="1"/>
</dbReference>
<dbReference type="OrthoDB" id="9799825at2"/>
<feature type="domain" description="RNA polymerase sigma-70 region 4" evidence="7">
    <location>
        <begin position="209"/>
        <end position="257"/>
    </location>
</feature>
<accession>A0A545AEC5</accession>
<evidence type="ECO:0000256" key="4">
    <source>
        <dbReference type="ARBA" id="ARBA00023163"/>
    </source>
</evidence>
<dbReference type="Proteomes" id="UP000317982">
    <property type="component" value="Unassembled WGS sequence"/>
</dbReference>
<dbReference type="PANTHER" id="PTHR30385">
    <property type="entry name" value="SIGMA FACTOR F FLAGELLAR"/>
    <property type="match status" value="1"/>
</dbReference>
<dbReference type="EMBL" id="VIRS01000061">
    <property type="protein sequence ID" value="TQS39672.1"/>
    <property type="molecule type" value="Genomic_DNA"/>
</dbReference>
<dbReference type="InterPro" id="IPR007630">
    <property type="entry name" value="RNA_pol_sigma70_r4"/>
</dbReference>
<dbReference type="CDD" id="cd06171">
    <property type="entry name" value="Sigma70_r4"/>
    <property type="match status" value="1"/>
</dbReference>
<dbReference type="PANTHER" id="PTHR30385:SF7">
    <property type="entry name" value="RNA POLYMERASE SIGMA FACTOR FLIA"/>
    <property type="match status" value="1"/>
</dbReference>
<keyword evidence="1" id="KW-0805">Transcription regulation</keyword>
<evidence type="ECO:0000256" key="3">
    <source>
        <dbReference type="ARBA" id="ARBA00023125"/>
    </source>
</evidence>
<name>A0A545AEC5_9ACTN</name>
<keyword evidence="4" id="KW-0804">Transcription</keyword>
<evidence type="ECO:0000259" key="5">
    <source>
        <dbReference type="Pfam" id="PF04539"/>
    </source>
</evidence>
<dbReference type="Gene3D" id="1.10.1740.10">
    <property type="match status" value="1"/>
</dbReference>
<dbReference type="GO" id="GO:0003677">
    <property type="term" value="F:DNA binding"/>
    <property type="evidence" value="ECO:0007669"/>
    <property type="project" value="UniProtKB-KW"/>
</dbReference>
<comment type="caution">
    <text evidence="8">The sequence shown here is derived from an EMBL/GenBank/DDBJ whole genome shotgun (WGS) entry which is preliminary data.</text>
</comment>
<keyword evidence="3" id="KW-0238">DNA-binding</keyword>
<feature type="domain" description="RNA polymerase sigma-70 region 3" evidence="5">
    <location>
        <begin position="125"/>
        <end position="195"/>
    </location>
</feature>
<evidence type="ECO:0000256" key="2">
    <source>
        <dbReference type="ARBA" id="ARBA00023082"/>
    </source>
</evidence>
<dbReference type="AlphaFoldDB" id="A0A545AEC5"/>
<organism evidence="8 9">
    <name type="scientific">Cryptosporangium phraense</name>
    <dbReference type="NCBI Taxonomy" id="2593070"/>
    <lineage>
        <taxon>Bacteria</taxon>
        <taxon>Bacillati</taxon>
        <taxon>Actinomycetota</taxon>
        <taxon>Actinomycetes</taxon>
        <taxon>Cryptosporangiales</taxon>
        <taxon>Cryptosporangiaceae</taxon>
        <taxon>Cryptosporangium</taxon>
    </lineage>
</organism>
<dbReference type="GO" id="GO:0006352">
    <property type="term" value="P:DNA-templated transcription initiation"/>
    <property type="evidence" value="ECO:0007669"/>
    <property type="project" value="InterPro"/>
</dbReference>
<reference evidence="8 9" key="1">
    <citation type="submission" date="2019-07" db="EMBL/GenBank/DDBJ databases">
        <title>Cryptosporangium phraense sp. nov., isolated from plant litter.</title>
        <authorList>
            <person name="Suriyachadkun C."/>
        </authorList>
    </citation>
    <scope>NUCLEOTIDE SEQUENCE [LARGE SCALE GENOMIC DNA]</scope>
    <source>
        <strain evidence="8 9">A-T 5661</strain>
    </source>
</reference>
<evidence type="ECO:0000259" key="7">
    <source>
        <dbReference type="Pfam" id="PF04545"/>
    </source>
</evidence>
<sequence>MVDGVTPCNWGRVRQRRERAIPVRLTADSVVTPGPVNDRQVEDLVREHLPLVGHLVREMLGRVPAHVNRDDLTSAGLAALAAAAKTYDPSRGTPFGSFATVRIRGALLDELRGLDWASRSVRHRARKIETATAELTAQLGRTPTDTELAETLGVAVAELHSAADDVQRAVVLSLQGFAAGTAEDLVPDRTQGPEELLLHREKIGYLHQAISALPERLRAVVESYFLDERPMAVIAAELGVTESRVSQLRAEALTLLRDGINSQLDPDQVAGADRPEGCVARRRAAYYADVATRGDLRTRLSHTTPLGTPTRAAG</sequence>
<dbReference type="Pfam" id="PF04539">
    <property type="entry name" value="Sigma70_r3"/>
    <property type="match status" value="1"/>
</dbReference>
<dbReference type="GO" id="GO:0016987">
    <property type="term" value="F:sigma factor activity"/>
    <property type="evidence" value="ECO:0007669"/>
    <property type="project" value="UniProtKB-KW"/>
</dbReference>
<evidence type="ECO:0000259" key="6">
    <source>
        <dbReference type="Pfam" id="PF04542"/>
    </source>
</evidence>
<evidence type="ECO:0000313" key="9">
    <source>
        <dbReference type="Proteomes" id="UP000317982"/>
    </source>
</evidence>
<dbReference type="SUPFAM" id="SSF88659">
    <property type="entry name" value="Sigma3 and sigma4 domains of RNA polymerase sigma factors"/>
    <property type="match status" value="2"/>
</dbReference>
<keyword evidence="9" id="KW-1185">Reference proteome</keyword>
<evidence type="ECO:0000313" key="8">
    <source>
        <dbReference type="EMBL" id="TQS39672.1"/>
    </source>
</evidence>